<dbReference type="InterPro" id="IPR006158">
    <property type="entry name" value="Cobalamin-bd"/>
</dbReference>
<dbReference type="GO" id="GO:0031419">
    <property type="term" value="F:cobalamin binding"/>
    <property type="evidence" value="ECO:0007669"/>
    <property type="project" value="InterPro"/>
</dbReference>
<dbReference type="PROSITE" id="PS51332">
    <property type="entry name" value="B12_BINDING"/>
    <property type="match status" value="1"/>
</dbReference>
<proteinExistence type="predicted"/>
<dbReference type="Pfam" id="PF02607">
    <property type="entry name" value="B12-binding_2"/>
    <property type="match status" value="1"/>
</dbReference>
<evidence type="ECO:0000259" key="3">
    <source>
        <dbReference type="PROSITE" id="PS51332"/>
    </source>
</evidence>
<dbReference type="InterPro" id="IPR050554">
    <property type="entry name" value="Met_Synthase/Corrinoid"/>
</dbReference>
<dbReference type="EMBL" id="JACHIR010000001">
    <property type="protein sequence ID" value="MBB5893060.1"/>
    <property type="molecule type" value="Genomic_DNA"/>
</dbReference>
<dbReference type="Proteomes" id="UP000585638">
    <property type="component" value="Unassembled WGS sequence"/>
</dbReference>
<evidence type="ECO:0000256" key="1">
    <source>
        <dbReference type="ARBA" id="ARBA00022723"/>
    </source>
</evidence>
<keyword evidence="1" id="KW-0479">Metal-binding</keyword>
<sequence length="354" mass="38272">MTPADRLDRLWQTVLAGDERAAVGAAFAALDDGLGLEDVLLEVIAPIQAKVGLEWAANQISVAQEHAATAINGRVIAALTRHSAARVEPRHGRITVACIDGEWHALPARLLSEVLRLRGWQVDFLGATVPTQHLIAHLRLAGPDAVALSSSVATRLPTAHATIIACQAAGIPVFAGGAAFGGDGRYAHMFGANVWAPNARRAADLLAGGLPRPKLAQPRQPVDDLPHLADHEYTLVARTARSLVRQTMADLMERLPAMKRYTSQQLDHTAADIAHIVDFLATALYTNSPELFAGFLRWTAEILMARGVPGQVLLPTLDVLAAGLKDATRASRLLKEVRADLDDRYPNWSRQRFR</sequence>
<dbReference type="Gene3D" id="3.40.50.280">
    <property type="entry name" value="Cobalamin-binding domain"/>
    <property type="match status" value="1"/>
</dbReference>
<dbReference type="GO" id="GO:0005829">
    <property type="term" value="C:cytosol"/>
    <property type="evidence" value="ECO:0007669"/>
    <property type="project" value="TreeGrafter"/>
</dbReference>
<gene>
    <name evidence="4" type="ORF">BJ998_004256</name>
</gene>
<reference evidence="4 5" key="1">
    <citation type="submission" date="2020-08" db="EMBL/GenBank/DDBJ databases">
        <title>Sequencing the genomes of 1000 actinobacteria strains.</title>
        <authorList>
            <person name="Klenk H.-P."/>
        </authorList>
    </citation>
    <scope>NUCLEOTIDE SEQUENCE [LARGE SCALE GENOMIC DNA]</scope>
    <source>
        <strain evidence="4 5">DSM 43851</strain>
    </source>
</reference>
<keyword evidence="2" id="KW-0170">Cobalt</keyword>
<dbReference type="PANTHER" id="PTHR45833:SF1">
    <property type="entry name" value="METHIONINE SYNTHASE"/>
    <property type="match status" value="1"/>
</dbReference>
<evidence type="ECO:0000313" key="4">
    <source>
        <dbReference type="EMBL" id="MBB5893060.1"/>
    </source>
</evidence>
<dbReference type="GO" id="GO:0046872">
    <property type="term" value="F:metal ion binding"/>
    <property type="evidence" value="ECO:0007669"/>
    <property type="project" value="UniProtKB-KW"/>
</dbReference>
<evidence type="ECO:0000256" key="2">
    <source>
        <dbReference type="ARBA" id="ARBA00023285"/>
    </source>
</evidence>
<name>A0A7W9NHR3_9PSEU</name>
<comment type="caution">
    <text evidence="4">The sequence shown here is derived from an EMBL/GenBank/DDBJ whole genome shotgun (WGS) entry which is preliminary data.</text>
</comment>
<keyword evidence="5" id="KW-1185">Reference proteome</keyword>
<dbReference type="RefSeq" id="WP_184864184.1">
    <property type="nucleotide sequence ID" value="NZ_BAAAWY010000001.1"/>
</dbReference>
<dbReference type="SUPFAM" id="SSF52242">
    <property type="entry name" value="Cobalamin (vitamin B12)-binding domain"/>
    <property type="match status" value="1"/>
</dbReference>
<dbReference type="InterPro" id="IPR003759">
    <property type="entry name" value="Cbl-bd_cap"/>
</dbReference>
<dbReference type="Pfam" id="PF02310">
    <property type="entry name" value="B12-binding"/>
    <property type="match status" value="1"/>
</dbReference>
<dbReference type="GO" id="GO:0008705">
    <property type="term" value="F:methionine synthase activity"/>
    <property type="evidence" value="ECO:0007669"/>
    <property type="project" value="TreeGrafter"/>
</dbReference>
<dbReference type="InterPro" id="IPR036594">
    <property type="entry name" value="Meth_synthase_dom"/>
</dbReference>
<dbReference type="PANTHER" id="PTHR45833">
    <property type="entry name" value="METHIONINE SYNTHASE"/>
    <property type="match status" value="1"/>
</dbReference>
<dbReference type="GO" id="GO:0046653">
    <property type="term" value="P:tetrahydrofolate metabolic process"/>
    <property type="evidence" value="ECO:0007669"/>
    <property type="project" value="TreeGrafter"/>
</dbReference>
<accession>A0A7W9NHR3</accession>
<dbReference type="AlphaFoldDB" id="A0A7W9NHR3"/>
<dbReference type="GO" id="GO:0050667">
    <property type="term" value="P:homocysteine metabolic process"/>
    <property type="evidence" value="ECO:0007669"/>
    <property type="project" value="TreeGrafter"/>
</dbReference>
<feature type="domain" description="B12-binding" evidence="3">
    <location>
        <begin position="91"/>
        <end position="217"/>
    </location>
</feature>
<evidence type="ECO:0000313" key="5">
    <source>
        <dbReference type="Proteomes" id="UP000585638"/>
    </source>
</evidence>
<protein>
    <submittedName>
        <fullName evidence="4">Methanogenic corrinoid protein MtbC1</fullName>
    </submittedName>
</protein>
<organism evidence="4 5">
    <name type="scientific">Kutzneria kofuensis</name>
    <dbReference type="NCBI Taxonomy" id="103725"/>
    <lineage>
        <taxon>Bacteria</taxon>
        <taxon>Bacillati</taxon>
        <taxon>Actinomycetota</taxon>
        <taxon>Actinomycetes</taxon>
        <taxon>Pseudonocardiales</taxon>
        <taxon>Pseudonocardiaceae</taxon>
        <taxon>Kutzneria</taxon>
    </lineage>
</organism>
<dbReference type="Gene3D" id="1.10.1240.10">
    <property type="entry name" value="Methionine synthase domain"/>
    <property type="match status" value="1"/>
</dbReference>
<dbReference type="InterPro" id="IPR036724">
    <property type="entry name" value="Cobalamin-bd_sf"/>
</dbReference>